<keyword evidence="6" id="KW-0539">Nucleus</keyword>
<reference evidence="9" key="1">
    <citation type="submission" date="2021-01" db="EMBL/GenBank/DDBJ databases">
        <authorList>
            <person name="Corre E."/>
            <person name="Pelletier E."/>
            <person name="Niang G."/>
            <person name="Scheremetjew M."/>
            <person name="Finn R."/>
            <person name="Kale V."/>
            <person name="Holt S."/>
            <person name="Cochrane G."/>
            <person name="Meng A."/>
            <person name="Brown T."/>
            <person name="Cohen L."/>
        </authorList>
    </citation>
    <scope>NUCLEOTIDE SEQUENCE</scope>
    <source>
        <strain evidence="9">SAG 36.94</strain>
    </source>
</reference>
<dbReference type="Pfam" id="PF08767">
    <property type="entry name" value="CRM1_C"/>
    <property type="match status" value="1"/>
</dbReference>
<dbReference type="InterPro" id="IPR041235">
    <property type="entry name" value="Exp1_repeat_2"/>
</dbReference>
<dbReference type="SMART" id="SM00913">
    <property type="entry name" value="IBN_N"/>
    <property type="match status" value="1"/>
</dbReference>
<dbReference type="PROSITE" id="PS50166">
    <property type="entry name" value="IMPORTIN_B_NT"/>
    <property type="match status" value="1"/>
</dbReference>
<dbReference type="InterPro" id="IPR045065">
    <property type="entry name" value="XPO1/5"/>
</dbReference>
<comment type="subcellular location">
    <subcellularLocation>
        <location evidence="1">Nucleus</location>
    </subcellularLocation>
</comment>
<dbReference type="Pfam" id="PF08389">
    <property type="entry name" value="Xpo1"/>
    <property type="match status" value="1"/>
</dbReference>
<dbReference type="Gene3D" id="1.25.10.10">
    <property type="entry name" value="Leucine-rich Repeat Variant"/>
    <property type="match status" value="1"/>
</dbReference>
<dbReference type="GO" id="GO:0031267">
    <property type="term" value="F:small GTPase binding"/>
    <property type="evidence" value="ECO:0007669"/>
    <property type="project" value="InterPro"/>
</dbReference>
<dbReference type="Pfam" id="PF18777">
    <property type="entry name" value="CRM1_repeat"/>
    <property type="match status" value="1"/>
</dbReference>
<dbReference type="GO" id="GO:0005049">
    <property type="term" value="F:nuclear export signal receptor activity"/>
    <property type="evidence" value="ECO:0007669"/>
    <property type="project" value="InterPro"/>
</dbReference>
<dbReference type="InterPro" id="IPR001494">
    <property type="entry name" value="Importin-beta_N"/>
</dbReference>
<organism evidence="9">
    <name type="scientific">Compsopogon caeruleus</name>
    <dbReference type="NCBI Taxonomy" id="31354"/>
    <lineage>
        <taxon>Eukaryota</taxon>
        <taxon>Rhodophyta</taxon>
        <taxon>Compsopogonophyceae</taxon>
        <taxon>Compsopogonales</taxon>
        <taxon>Compsopogonaceae</taxon>
        <taxon>Compsopogon</taxon>
    </lineage>
</organism>
<evidence type="ECO:0000256" key="1">
    <source>
        <dbReference type="ARBA" id="ARBA00004123"/>
    </source>
</evidence>
<evidence type="ECO:0000256" key="5">
    <source>
        <dbReference type="ARBA" id="ARBA00022927"/>
    </source>
</evidence>
<dbReference type="InterPro" id="IPR040485">
    <property type="entry name" value="XPO1_repeat_3"/>
</dbReference>
<proteinExistence type="inferred from homology"/>
<dbReference type="PANTHER" id="PTHR11223:SF2">
    <property type="entry name" value="EXPORTIN-1"/>
    <property type="match status" value="1"/>
</dbReference>
<keyword evidence="3" id="KW-0813">Transport</keyword>
<evidence type="ECO:0000256" key="2">
    <source>
        <dbReference type="ARBA" id="ARBA00009466"/>
    </source>
</evidence>
<dbReference type="GO" id="GO:0006611">
    <property type="term" value="P:protein export from nucleus"/>
    <property type="evidence" value="ECO:0007669"/>
    <property type="project" value="InterPro"/>
</dbReference>
<dbReference type="GO" id="GO:0000055">
    <property type="term" value="P:ribosomal large subunit export from nucleus"/>
    <property type="evidence" value="ECO:0007669"/>
    <property type="project" value="TreeGrafter"/>
</dbReference>
<keyword evidence="4" id="KW-0509">mRNA transport</keyword>
<protein>
    <recommendedName>
        <fullName evidence="7">Exportin-1</fullName>
    </recommendedName>
</protein>
<keyword evidence="5" id="KW-0653">Protein transport</keyword>
<evidence type="ECO:0000256" key="7">
    <source>
        <dbReference type="ARBA" id="ARBA00073514"/>
    </source>
</evidence>
<evidence type="ECO:0000256" key="3">
    <source>
        <dbReference type="ARBA" id="ARBA00022448"/>
    </source>
</evidence>
<dbReference type="InterPro" id="IPR013598">
    <property type="entry name" value="Exportin-1/Importin-b-like"/>
</dbReference>
<dbReference type="InterPro" id="IPR014877">
    <property type="entry name" value="XPO1_C_dom"/>
</dbReference>
<evidence type="ECO:0000256" key="4">
    <source>
        <dbReference type="ARBA" id="ARBA00022816"/>
    </source>
</evidence>
<evidence type="ECO:0000313" key="9">
    <source>
        <dbReference type="EMBL" id="CAD9231600.1"/>
    </source>
</evidence>
<evidence type="ECO:0000259" key="8">
    <source>
        <dbReference type="PROSITE" id="PS50166"/>
    </source>
</evidence>
<comment type="similarity">
    <text evidence="2">Belongs to the exportin family.</text>
</comment>
<dbReference type="GO" id="GO:0000056">
    <property type="term" value="P:ribosomal small subunit export from nucleus"/>
    <property type="evidence" value="ECO:0007669"/>
    <property type="project" value="TreeGrafter"/>
</dbReference>
<sequence length="1087" mass="124430">MQHLLDPSLGDDEFVTLLEQTMQVLYTASSAEQRNMAQNVLTELQNIPDAWTRVDKLLDNPAVSTSTKYYGLQIMENMIRYRWKTLARQTSEQVKNYIVNKVIELSSDAQILHRERTYVSKLNLILVQIVKQEWPSNWRGFISEIVGASKSSVSLCENNMQILSLLSEEVFEFSSGQMTQDKILELKNQFNDEFSLVFQLCQYVFGLAPELRDSNPSLLVATLRTLERFLSWIPLGYIFETQLIETLTSFILQPQLRKSALRCLVEIGSLSVGYEYDGRFIVLYMSFMTNLLSVLPISTDIAGAYAESDDETQNFVMDLALFLTGFFRSHLGLLDRDNHESRQALITGNEYLVKISTIEDVEVFKICLEWWHYLSEELYESESVVKIHGGPLALANPINSRKNLFDAVLSAVRRILISRMAKPEEVIIVEDENGEIVRETTKDTDAIALYKTMRETLVFLTHLNTEDSEMIMLLKLSRQMDGSEWSWSSLSSLCWAVGSISGAMSEEDEKKFLVKVIKDLLHLCEIKRGKDNKAVVASNIMYVVSQYPRFLRAHWKFLKTVVNKLFEFMHESHPGVQDMACDTFLTISQKCRRKFVALQIGETQPFIVEILENIREIINELEPHQVQSFYESCGCVIASVQEVENRNQLVQRLFQLPNHLWIEIIQTAGVSPDTLRQRETMKKLANILKTNERAASSLGGPYLIQLKEIYVDMLRLYRVYSDYISAEVAASGPLATKKADTRNMRAVKKEILRVVESFLSAAEERDRAVILTEVVEPITEPILQNYFMSIPDARDAEVLSLFTQVITYMNGLPDPAVRLIFQSVFGVTLEMVTKNFEDYPDARLQFFSFLRAVNQYNFAVLFSLDPDPSKAEQNFQLVINAIVWAFKHTEKNVAETGLQILLELLLNVEKSQYIGYFYKTYFKLLLNDVFAVLTDTLHRPGFKRHVQILAQLIKVVQSGRIQEPMWDQQNPQEVALASYGASMPSNPTYVRAHMIKLLSSAFPNLSEAQIMNVVKGMLEIPDDRLLKSHVRDFLVQTKEFSAGDNTDLFDEERQAQLIEEQKAANERLLRTPGLIPPVRIDDEMAGT</sequence>
<dbReference type="InterPro" id="IPR016024">
    <property type="entry name" value="ARM-type_fold"/>
</dbReference>
<evidence type="ECO:0000256" key="6">
    <source>
        <dbReference type="ARBA" id="ARBA00023242"/>
    </source>
</evidence>
<dbReference type="InterPro" id="IPR041123">
    <property type="entry name" value="CRM1_repeat"/>
</dbReference>
<dbReference type="GO" id="GO:0005737">
    <property type="term" value="C:cytoplasm"/>
    <property type="evidence" value="ECO:0007669"/>
    <property type="project" value="TreeGrafter"/>
</dbReference>
<dbReference type="Pfam" id="PF03810">
    <property type="entry name" value="IBN_N"/>
    <property type="match status" value="1"/>
</dbReference>
<gene>
    <name evidence="9" type="ORF">CCAE0312_LOCUS3677</name>
</gene>
<feature type="domain" description="Importin N-terminal" evidence="8">
    <location>
        <begin position="37"/>
        <end position="104"/>
    </location>
</feature>
<name>A0A7S1TC72_9RHOD</name>
<dbReference type="FunFam" id="1.25.10.10:FF:001255">
    <property type="entry name" value="Exportin 1"/>
    <property type="match status" value="1"/>
</dbReference>
<dbReference type="AlphaFoldDB" id="A0A7S1TC72"/>
<dbReference type="Pfam" id="PF18787">
    <property type="entry name" value="CRM1_repeat_3"/>
    <property type="match status" value="1"/>
</dbReference>
<dbReference type="GO" id="GO:0005634">
    <property type="term" value="C:nucleus"/>
    <property type="evidence" value="ECO:0007669"/>
    <property type="project" value="UniProtKB-SubCell"/>
</dbReference>
<accession>A0A7S1TC72</accession>
<dbReference type="GO" id="GO:0051028">
    <property type="term" value="P:mRNA transport"/>
    <property type="evidence" value="ECO:0007669"/>
    <property type="project" value="UniProtKB-KW"/>
</dbReference>
<dbReference type="SMART" id="SM01102">
    <property type="entry name" value="CRM1_C"/>
    <property type="match status" value="1"/>
</dbReference>
<dbReference type="PANTHER" id="PTHR11223">
    <property type="entry name" value="EXPORTIN 1/5"/>
    <property type="match status" value="1"/>
</dbReference>
<dbReference type="EMBL" id="HBGH01006944">
    <property type="protein sequence ID" value="CAD9231600.1"/>
    <property type="molecule type" value="Transcribed_RNA"/>
</dbReference>
<dbReference type="SUPFAM" id="SSF48371">
    <property type="entry name" value="ARM repeat"/>
    <property type="match status" value="1"/>
</dbReference>
<dbReference type="InterPro" id="IPR011989">
    <property type="entry name" value="ARM-like"/>
</dbReference>
<dbReference type="Pfam" id="PF18784">
    <property type="entry name" value="CRM1_repeat_2"/>
    <property type="match status" value="1"/>
</dbReference>